<reference evidence="2 3" key="1">
    <citation type="submission" date="2018-06" db="EMBL/GenBank/DDBJ databases">
        <authorList>
            <consortium name="Pathogen Informatics"/>
            <person name="Doyle S."/>
        </authorList>
    </citation>
    <scope>NUCLEOTIDE SEQUENCE [LARGE SCALE GENOMIC DNA]</scope>
    <source>
        <strain evidence="2 3">NCTC13184</strain>
    </source>
</reference>
<dbReference type="PROSITE" id="PS51257">
    <property type="entry name" value="PROKAR_LIPOPROTEIN"/>
    <property type="match status" value="1"/>
</dbReference>
<accession>A0A378WWI4</accession>
<dbReference type="InterPro" id="IPR024520">
    <property type="entry name" value="DUF3558"/>
</dbReference>
<feature type="chain" id="PRO_5038786485" evidence="1">
    <location>
        <begin position="20"/>
        <end position="171"/>
    </location>
</feature>
<name>A0A378WWI4_9NOCA</name>
<dbReference type="Proteomes" id="UP000255082">
    <property type="component" value="Unassembled WGS sequence"/>
</dbReference>
<evidence type="ECO:0000313" key="3">
    <source>
        <dbReference type="Proteomes" id="UP000255082"/>
    </source>
</evidence>
<evidence type="ECO:0000313" key="2">
    <source>
        <dbReference type="EMBL" id="SUA44811.1"/>
    </source>
</evidence>
<organism evidence="2 3">
    <name type="scientific">Nocardia africana</name>
    <dbReference type="NCBI Taxonomy" id="134964"/>
    <lineage>
        <taxon>Bacteria</taxon>
        <taxon>Bacillati</taxon>
        <taxon>Actinomycetota</taxon>
        <taxon>Actinomycetes</taxon>
        <taxon>Mycobacteriales</taxon>
        <taxon>Nocardiaceae</taxon>
        <taxon>Nocardia</taxon>
    </lineage>
</organism>
<gene>
    <name evidence="2" type="ORF">NCTC13184_03333</name>
</gene>
<dbReference type="RefSeq" id="WP_167355016.1">
    <property type="nucleotide sequence ID" value="NZ_JAJFOE010000001.1"/>
</dbReference>
<keyword evidence="1" id="KW-0732">Signal</keyword>
<proteinExistence type="predicted"/>
<protein>
    <submittedName>
        <fullName evidence="2">Protein of uncharacterized function (DUF3558)</fullName>
    </submittedName>
</protein>
<evidence type="ECO:0000256" key="1">
    <source>
        <dbReference type="SAM" id="SignalP"/>
    </source>
</evidence>
<dbReference type="Pfam" id="PF12079">
    <property type="entry name" value="DUF3558"/>
    <property type="match status" value="1"/>
</dbReference>
<dbReference type="EMBL" id="UGRU01000001">
    <property type="protein sequence ID" value="SUA44811.1"/>
    <property type="molecule type" value="Genomic_DNA"/>
</dbReference>
<sequence>MRRIGPFVAVAIAMMCVTAGCSNHTQPDAAVRPAGDPNFLAGCGPLSDPVIAATVRVPAVTPEGGSTICGWRAAYPGAGTAELTYAWLRGDTLARDVEVANQQGYRVEKVVIKRFGGMYWRNPRDPGSCAVTAADTGTVTWWVNNQDHTGRPDPCAAAMDLMLATLSVDGV</sequence>
<dbReference type="AlphaFoldDB" id="A0A378WWI4"/>
<feature type="signal peptide" evidence="1">
    <location>
        <begin position="1"/>
        <end position="19"/>
    </location>
</feature>